<evidence type="ECO:0000256" key="1">
    <source>
        <dbReference type="ARBA" id="ARBA00023015"/>
    </source>
</evidence>
<dbReference type="InterPro" id="IPR019888">
    <property type="entry name" value="Tscrpt_reg_AsnC-like"/>
</dbReference>
<reference evidence="5 6" key="1">
    <citation type="submission" date="2019-10" db="EMBL/GenBank/DDBJ databases">
        <title>Comparative genomics of sulfur disproportionating microorganisms.</title>
        <authorList>
            <person name="Ward L.M."/>
            <person name="Bertran E."/>
            <person name="Johnston D."/>
        </authorList>
    </citation>
    <scope>NUCLEOTIDE SEQUENCE [LARGE SCALE GENOMIC DNA]</scope>
    <source>
        <strain evidence="5 6">DSM 14055</strain>
    </source>
</reference>
<dbReference type="PANTHER" id="PTHR30154">
    <property type="entry name" value="LEUCINE-RESPONSIVE REGULATORY PROTEIN"/>
    <property type="match status" value="1"/>
</dbReference>
<evidence type="ECO:0000259" key="4">
    <source>
        <dbReference type="PROSITE" id="PS50956"/>
    </source>
</evidence>
<dbReference type="Gene3D" id="3.30.70.920">
    <property type="match status" value="1"/>
</dbReference>
<keyword evidence="3" id="KW-0804">Transcription</keyword>
<dbReference type="PROSITE" id="PS50956">
    <property type="entry name" value="HTH_ASNC_2"/>
    <property type="match status" value="1"/>
</dbReference>
<gene>
    <name evidence="5" type="ORF">GFC01_10465</name>
</gene>
<dbReference type="EMBL" id="WHYR01000026">
    <property type="protein sequence ID" value="MQL52676.1"/>
    <property type="molecule type" value="Genomic_DNA"/>
</dbReference>
<name>A0A6N7IRF9_9FIRM</name>
<dbReference type="SUPFAM" id="SSF46785">
    <property type="entry name" value="Winged helix' DNA-binding domain"/>
    <property type="match status" value="1"/>
</dbReference>
<evidence type="ECO:0000256" key="3">
    <source>
        <dbReference type="ARBA" id="ARBA00023163"/>
    </source>
</evidence>
<comment type="caution">
    <text evidence="5">The sequence shown here is derived from an EMBL/GenBank/DDBJ whole genome shotgun (WGS) entry which is preliminary data.</text>
</comment>
<feature type="domain" description="HTH asnC-type" evidence="4">
    <location>
        <begin position="1"/>
        <end position="62"/>
    </location>
</feature>
<dbReference type="GO" id="GO:0043200">
    <property type="term" value="P:response to amino acid"/>
    <property type="evidence" value="ECO:0007669"/>
    <property type="project" value="TreeGrafter"/>
</dbReference>
<keyword evidence="2" id="KW-0238">DNA-binding</keyword>
<dbReference type="GO" id="GO:0043565">
    <property type="term" value="F:sequence-specific DNA binding"/>
    <property type="evidence" value="ECO:0007669"/>
    <property type="project" value="InterPro"/>
</dbReference>
<dbReference type="SUPFAM" id="SSF54909">
    <property type="entry name" value="Dimeric alpha+beta barrel"/>
    <property type="match status" value="1"/>
</dbReference>
<dbReference type="Pfam" id="PF01037">
    <property type="entry name" value="AsnC_trans_reg"/>
    <property type="match status" value="1"/>
</dbReference>
<dbReference type="SMART" id="SM00344">
    <property type="entry name" value="HTH_ASNC"/>
    <property type="match status" value="1"/>
</dbReference>
<dbReference type="AlphaFoldDB" id="A0A6N7IRF9"/>
<dbReference type="GO" id="GO:0005829">
    <property type="term" value="C:cytosol"/>
    <property type="evidence" value="ECO:0007669"/>
    <property type="project" value="TreeGrafter"/>
</dbReference>
<dbReference type="Proteomes" id="UP000441717">
    <property type="component" value="Unassembled WGS sequence"/>
</dbReference>
<proteinExistence type="predicted"/>
<evidence type="ECO:0000313" key="6">
    <source>
        <dbReference type="Proteomes" id="UP000441717"/>
    </source>
</evidence>
<dbReference type="PANTHER" id="PTHR30154:SF34">
    <property type="entry name" value="TRANSCRIPTIONAL REGULATOR AZLB"/>
    <property type="match status" value="1"/>
</dbReference>
<dbReference type="InterPro" id="IPR019887">
    <property type="entry name" value="Tscrpt_reg_AsnC/Lrp_C"/>
</dbReference>
<evidence type="ECO:0000313" key="5">
    <source>
        <dbReference type="EMBL" id="MQL52676.1"/>
    </source>
</evidence>
<dbReference type="Gene3D" id="1.10.10.10">
    <property type="entry name" value="Winged helix-like DNA-binding domain superfamily/Winged helix DNA-binding domain"/>
    <property type="match status" value="1"/>
</dbReference>
<keyword evidence="1" id="KW-0805">Transcription regulation</keyword>
<dbReference type="InterPro" id="IPR011008">
    <property type="entry name" value="Dimeric_a/b-barrel"/>
</dbReference>
<keyword evidence="6" id="KW-1185">Reference proteome</keyword>
<dbReference type="OrthoDB" id="66249at2"/>
<dbReference type="InterPro" id="IPR036390">
    <property type="entry name" value="WH_DNA-bd_sf"/>
</dbReference>
<accession>A0A6N7IRF9</accession>
<dbReference type="Pfam" id="PF13412">
    <property type="entry name" value="HTH_24"/>
    <property type="match status" value="1"/>
</dbReference>
<dbReference type="RefSeq" id="WP_152947027.1">
    <property type="nucleotide sequence ID" value="NZ_WHYR01000026.1"/>
</dbReference>
<organism evidence="5 6">
    <name type="scientific">Desulfofundulus thermobenzoicus</name>
    <dbReference type="NCBI Taxonomy" id="29376"/>
    <lineage>
        <taxon>Bacteria</taxon>
        <taxon>Bacillati</taxon>
        <taxon>Bacillota</taxon>
        <taxon>Clostridia</taxon>
        <taxon>Eubacteriales</taxon>
        <taxon>Peptococcaceae</taxon>
        <taxon>Desulfofundulus</taxon>
    </lineage>
</organism>
<dbReference type="InterPro" id="IPR000485">
    <property type="entry name" value="AsnC-type_HTH_dom"/>
</dbReference>
<protein>
    <submittedName>
        <fullName evidence="5">Winged helix-turn-helix transcriptional regulator</fullName>
    </submittedName>
</protein>
<sequence length="163" mass="18553">MQDAVKEILEILENNSRLKPEEIAVMLNLDAGKVRETIAALEENKTILKYMTLVNWEKVGEEKVSALIEVRITPQRDVGFDGVAERIYRYPEVRSVRLMSGAYDLAVFIEGRTMREVSHFVATRLATIEGVISTTTHFVLKTYKQDGVIVEDGEENRRLKVTP</sequence>
<dbReference type="InterPro" id="IPR036388">
    <property type="entry name" value="WH-like_DNA-bd_sf"/>
</dbReference>
<evidence type="ECO:0000256" key="2">
    <source>
        <dbReference type="ARBA" id="ARBA00023125"/>
    </source>
</evidence>